<evidence type="ECO:0000313" key="2">
    <source>
        <dbReference type="Proteomes" id="UP001152658"/>
    </source>
</evidence>
<evidence type="ECO:0000313" key="1">
    <source>
        <dbReference type="EMBL" id="CAH8241371.1"/>
    </source>
</evidence>
<keyword evidence="2" id="KW-1185">Reference proteome</keyword>
<sequence length="47" mass="5453">MMRWANETEIVVKTTYLNKKHSNKQKIKKKTQKGVANVMAISIMPPH</sequence>
<protein>
    <submittedName>
        <fullName evidence="1">Uncharacterized protein</fullName>
    </submittedName>
</protein>
<gene>
    <name evidence="1" type="ORF">VAE063_980005</name>
</gene>
<proteinExistence type="predicted"/>
<reference evidence="1" key="1">
    <citation type="submission" date="2022-06" db="EMBL/GenBank/DDBJ databases">
        <authorList>
            <person name="Goudenege D."/>
            <person name="Le Roux F."/>
        </authorList>
    </citation>
    <scope>NUCLEOTIDE SEQUENCE</scope>
    <source>
        <strain evidence="1">12-063</strain>
    </source>
</reference>
<dbReference type="Proteomes" id="UP001152658">
    <property type="component" value="Unassembled WGS sequence"/>
</dbReference>
<name>A0ABM9FU06_9VIBR</name>
<organism evidence="1 2">
    <name type="scientific">Vibrio aestuarianus</name>
    <dbReference type="NCBI Taxonomy" id="28171"/>
    <lineage>
        <taxon>Bacteria</taxon>
        <taxon>Pseudomonadati</taxon>
        <taxon>Pseudomonadota</taxon>
        <taxon>Gammaproteobacteria</taxon>
        <taxon>Vibrionales</taxon>
        <taxon>Vibrionaceae</taxon>
        <taxon>Vibrio</taxon>
    </lineage>
</organism>
<dbReference type="EMBL" id="CALYLK010000139">
    <property type="protein sequence ID" value="CAH8241371.1"/>
    <property type="molecule type" value="Genomic_DNA"/>
</dbReference>
<accession>A0ABM9FU06</accession>
<comment type="caution">
    <text evidence="1">The sequence shown here is derived from an EMBL/GenBank/DDBJ whole genome shotgun (WGS) entry which is preliminary data.</text>
</comment>